<sequence length="178" mass="20223">MDVYYSRWKDILKRCYSESFHANNPSYIGCSVCEEWKTFSIFKAWLVGSGFDGTQAIDKDLLFRGNKLYSPETCVLIDSELNSFLAIGGRGSHLPHGVGLQGGKCVKPYTAKIKDSVKTEYIGSYETAMDAHKAWQNRKYQAACNLSLRYDDPIRAYIVNAANRILEDIENNRQTKEI</sequence>
<dbReference type="KEGG" id="vg:55632583"/>
<gene>
    <name evidence="1" type="ORF">BIS47_90</name>
</gene>
<dbReference type="RefSeq" id="YP_009832597.1">
    <property type="nucleotide sequence ID" value="NC_048656.1"/>
</dbReference>
<evidence type="ECO:0000313" key="1">
    <source>
        <dbReference type="EMBL" id="ARB12594.1"/>
    </source>
</evidence>
<reference evidence="1 2" key="1">
    <citation type="submission" date="2017-02" db="EMBL/GenBank/DDBJ databases">
        <title>Genome sequencing and assembly of Klebsiella pneumoniae phages.</title>
        <authorList>
            <person name="Labudda L."/>
            <person name="Strapagiel D."/>
            <person name="Karczewska-Golec J."/>
            <person name="Golec P."/>
        </authorList>
    </citation>
    <scope>NUCLEOTIDE SEQUENCE [LARGE SCALE GENOMIC DNA]</scope>
</reference>
<evidence type="ECO:0000313" key="2">
    <source>
        <dbReference type="Proteomes" id="UP000221691"/>
    </source>
</evidence>
<dbReference type="Proteomes" id="UP000221691">
    <property type="component" value="Segment"/>
</dbReference>
<accession>A0A1V0E6W5</accession>
<proteinExistence type="predicted"/>
<organism evidence="1 2">
    <name type="scientific">Klebsiella phage vB_KpnM_BIS47</name>
    <dbReference type="NCBI Taxonomy" id="1907784"/>
    <lineage>
        <taxon>Viruses</taxon>
        <taxon>Duplodnaviria</taxon>
        <taxon>Heunggongvirae</taxon>
        <taxon>Uroviricota</taxon>
        <taxon>Caudoviricetes</taxon>
        <taxon>Vequintavirinae</taxon>
        <taxon>Mydovirus</taxon>
        <taxon>Mydovirus BIS47</taxon>
    </lineage>
</organism>
<protein>
    <submittedName>
        <fullName evidence="1">Uncharacterized protein</fullName>
    </submittedName>
</protein>
<dbReference type="EMBL" id="KY652726">
    <property type="protein sequence ID" value="ARB12594.1"/>
    <property type="molecule type" value="Genomic_DNA"/>
</dbReference>
<name>A0A1V0E6W5_9CAUD</name>
<dbReference type="GeneID" id="55632583"/>
<keyword evidence="2" id="KW-1185">Reference proteome</keyword>